<keyword evidence="2" id="KW-1185">Reference proteome</keyword>
<evidence type="ECO:0000313" key="2">
    <source>
        <dbReference type="Proteomes" id="UP001732700"/>
    </source>
</evidence>
<proteinExistence type="predicted"/>
<reference evidence="1" key="2">
    <citation type="submission" date="2025-09" db="UniProtKB">
        <authorList>
            <consortium name="EnsemblPlants"/>
        </authorList>
    </citation>
    <scope>IDENTIFICATION</scope>
</reference>
<accession>A0ACD5Z8P9</accession>
<organism evidence="1 2">
    <name type="scientific">Avena sativa</name>
    <name type="common">Oat</name>
    <dbReference type="NCBI Taxonomy" id="4498"/>
    <lineage>
        <taxon>Eukaryota</taxon>
        <taxon>Viridiplantae</taxon>
        <taxon>Streptophyta</taxon>
        <taxon>Embryophyta</taxon>
        <taxon>Tracheophyta</taxon>
        <taxon>Spermatophyta</taxon>
        <taxon>Magnoliopsida</taxon>
        <taxon>Liliopsida</taxon>
        <taxon>Poales</taxon>
        <taxon>Poaceae</taxon>
        <taxon>BOP clade</taxon>
        <taxon>Pooideae</taxon>
        <taxon>Poodae</taxon>
        <taxon>Poeae</taxon>
        <taxon>Poeae Chloroplast Group 1 (Aveneae type)</taxon>
        <taxon>Aveninae</taxon>
        <taxon>Avena</taxon>
    </lineage>
</organism>
<protein>
    <submittedName>
        <fullName evidence="1">Uncharacterized protein</fullName>
    </submittedName>
</protein>
<dbReference type="Proteomes" id="UP001732700">
    <property type="component" value="Chromosome 6C"/>
</dbReference>
<reference evidence="1" key="1">
    <citation type="submission" date="2021-05" db="EMBL/GenBank/DDBJ databases">
        <authorList>
            <person name="Scholz U."/>
            <person name="Mascher M."/>
            <person name="Fiebig A."/>
        </authorList>
    </citation>
    <scope>NUCLEOTIDE SEQUENCE [LARGE SCALE GENOMIC DNA]</scope>
</reference>
<sequence>MAAVVATMVVGPLISIVKEKASSYLLEQYEVMKGMEEQNKILKRKLPAILDIITDAEQAAAHREGATAWLEEVMEVAYEANEVFDEFKYEALRRKARKEGQYKELGFDVVKLFPTHNRFVFRKRMGRKLRKVVQAIEVLVNEMNAFHFKYQQQPPLPTQLRQTSHFSFDPKKISSRSRDRDNKNIVNILVSQANNADLTVVPIVGMGGLGKTTLAQLVYNEPEIQKHFDLLLWVCVSDGFDVDSLAKSIVEADPEKKDDGILAATSKKKETPLDSLQNLVKGKRYLLVLDDVWKREVHNWGMLKSSLQRGAMGSAVLTTTRDEGVAAIMGTVRTYNLTALEEKFIKEIIETRAFNSFQREEDRPTELVTMVDEIVKRCAGSPLAATALGSILCTKTSEEEWKAVSSRSNICTEETGILPIPKLSYNDLPSHMRQCFAFCAIFPKDYAIDVDKLIQLWIAHGFIQRRQVRLETIGKQIFNELASRSFFQDVKQAQATIQETENTGVCYFRTTCKIHDLMHDVALSVLEKECALATEEPGKIKSVVATDEPSQNEWLPNTARHLFLSCRRPERILNSSLEKGSPVIKTLLCDGFMENSLHSCGKPSRRARAWVRSGRCPLTSGGRQGWPGCFSLAAAASARRR</sequence>
<dbReference type="EnsemblPlants" id="AVESA.00010b.r2.6CG1148020.1">
    <property type="protein sequence ID" value="AVESA.00010b.r2.6CG1148020.1.CDS.1"/>
    <property type="gene ID" value="AVESA.00010b.r2.6CG1148020"/>
</dbReference>
<name>A0ACD5Z8P9_AVESA</name>
<evidence type="ECO:0000313" key="1">
    <source>
        <dbReference type="EnsemblPlants" id="AVESA.00010b.r2.6CG1148020.1.CDS.1"/>
    </source>
</evidence>